<evidence type="ECO:0000313" key="4">
    <source>
        <dbReference type="EMBL" id="RMA93269.1"/>
    </source>
</evidence>
<keyword evidence="4" id="KW-0378">Hydrolase</keyword>
<feature type="binding site" evidence="2">
    <location>
        <position position="243"/>
    </location>
    <ligand>
        <name>substrate</name>
    </ligand>
</feature>
<evidence type="ECO:0000259" key="3">
    <source>
        <dbReference type="Pfam" id="PF04101"/>
    </source>
</evidence>
<dbReference type="Gene3D" id="3.40.50.2000">
    <property type="entry name" value="Glycogen Phosphorylase B"/>
    <property type="match status" value="1"/>
</dbReference>
<accession>A0A3M0BAR9</accession>
<dbReference type="AlphaFoldDB" id="A0A3M0BAR9"/>
<dbReference type="NCBIfam" id="TIGR03590">
    <property type="entry name" value="PseG"/>
    <property type="match status" value="1"/>
</dbReference>
<proteinExistence type="predicted"/>
<dbReference type="OrthoDB" id="9805604at2"/>
<feature type="active site" description="Proton acceptor" evidence="1">
    <location>
        <position position="17"/>
    </location>
</feature>
<dbReference type="EMBL" id="REFO01000013">
    <property type="protein sequence ID" value="RMA93269.1"/>
    <property type="molecule type" value="Genomic_DNA"/>
</dbReference>
<comment type="caution">
    <text evidence="4">The sequence shown here is derived from an EMBL/GenBank/DDBJ whole genome shotgun (WGS) entry which is preliminary data.</text>
</comment>
<protein>
    <submittedName>
        <fullName evidence="4">UDP-2,4-diacetamido-2,4, 6-trideoxy-beta-L-altropyranose hydrolase</fullName>
    </submittedName>
</protein>
<dbReference type="GO" id="GO:0016787">
    <property type="term" value="F:hydrolase activity"/>
    <property type="evidence" value="ECO:0007669"/>
    <property type="project" value="UniProtKB-KW"/>
</dbReference>
<dbReference type="Pfam" id="PF04101">
    <property type="entry name" value="Glyco_tran_28_C"/>
    <property type="match status" value="1"/>
</dbReference>
<feature type="binding site" evidence="2">
    <location>
        <begin position="15"/>
        <end position="16"/>
    </location>
    <ligand>
        <name>substrate</name>
    </ligand>
</feature>
<feature type="domain" description="Glycosyl transferase family 28 C-terminal" evidence="3">
    <location>
        <begin position="166"/>
        <end position="301"/>
    </location>
</feature>
<sequence length="327" mass="37786">MKIYILTEGGKEIGFGHITRCISIYQAFETKKIKPKLILNADETVKDIVKNTNYEIFNWLENKDIFKILKDSDIVLIDSYLADKDFYEKVSNIVKLSVYIDDNKRIDYPKGIVINGNIHATDLDYPIKKDIKYLLGTKYTPLRKEFWEVPEKIINEKIKNVLITFGGDDLRNMTPKILNLLNKEYPDINKYVVIGKGFKQTDWIKDIKDKNIFFIYDASAKEMKELMLKVDLTISAGGQTLYELARVGVPTIAVAVADNQLKSVKKWEEIGFLAYAGFYDNKNLLENILNLIKKLENKKIRENMSKIGRKYVNGNGSRNIVYELITI</sequence>
<dbReference type="Gene3D" id="3.40.50.11190">
    <property type="match status" value="1"/>
</dbReference>
<reference evidence="4 5" key="1">
    <citation type="submission" date="2018-10" db="EMBL/GenBank/DDBJ databases">
        <title>Genomic Encyclopedia of Archaeal and Bacterial Type Strains, Phase II (KMG-II): from individual species to whole genera.</title>
        <authorList>
            <person name="Goeker M."/>
        </authorList>
    </citation>
    <scope>NUCLEOTIDE SEQUENCE [LARGE SCALE GENOMIC DNA]</scope>
    <source>
        <strain evidence="4 5">VM1</strain>
    </source>
</reference>
<dbReference type="Proteomes" id="UP000280842">
    <property type="component" value="Unassembled WGS sequence"/>
</dbReference>
<dbReference type="SUPFAM" id="SSF53756">
    <property type="entry name" value="UDP-Glycosyltransferase/glycogen phosphorylase"/>
    <property type="match status" value="1"/>
</dbReference>
<evidence type="ECO:0000313" key="5">
    <source>
        <dbReference type="Proteomes" id="UP000280842"/>
    </source>
</evidence>
<organism evidence="4 5">
    <name type="scientific">Hydrogenothermus marinus</name>
    <dbReference type="NCBI Taxonomy" id="133270"/>
    <lineage>
        <taxon>Bacteria</taxon>
        <taxon>Pseudomonadati</taxon>
        <taxon>Aquificota</taxon>
        <taxon>Aquificia</taxon>
        <taxon>Aquificales</taxon>
        <taxon>Hydrogenothermaceae</taxon>
        <taxon>Hydrogenothermus</taxon>
    </lineage>
</organism>
<dbReference type="RefSeq" id="WP_121923440.1">
    <property type="nucleotide sequence ID" value="NZ_REFO01000013.1"/>
</dbReference>
<keyword evidence="5" id="KW-1185">Reference proteome</keyword>
<dbReference type="GO" id="GO:0016758">
    <property type="term" value="F:hexosyltransferase activity"/>
    <property type="evidence" value="ECO:0007669"/>
    <property type="project" value="InterPro"/>
</dbReference>
<dbReference type="InterPro" id="IPR007235">
    <property type="entry name" value="Glyco_trans_28_C"/>
</dbReference>
<evidence type="ECO:0000256" key="2">
    <source>
        <dbReference type="PIRSR" id="PIRSR620023-2"/>
    </source>
</evidence>
<evidence type="ECO:0000256" key="1">
    <source>
        <dbReference type="PIRSR" id="PIRSR620023-1"/>
    </source>
</evidence>
<name>A0A3M0BAR9_9AQUI</name>
<feature type="binding site" evidence="2">
    <location>
        <position position="143"/>
    </location>
    <ligand>
        <name>substrate</name>
    </ligand>
</feature>
<gene>
    <name evidence="4" type="ORF">CLV39_1330</name>
</gene>
<dbReference type="InterPro" id="IPR020023">
    <property type="entry name" value="PseG"/>
</dbReference>